<dbReference type="STRING" id="427683.A5481_25245"/>
<name>A0A179S123_9HYPH</name>
<dbReference type="Proteomes" id="UP000078316">
    <property type="component" value="Unassembled WGS sequence"/>
</dbReference>
<dbReference type="EMBL" id="LWHQ01000054">
    <property type="protein sequence ID" value="OAS19103.1"/>
    <property type="molecule type" value="Genomic_DNA"/>
</dbReference>
<comment type="caution">
    <text evidence="2">The sequence shown here is derived from an EMBL/GenBank/DDBJ whole genome shotgun (WGS) entry which is preliminary data.</text>
</comment>
<dbReference type="Gene3D" id="3.30.420.240">
    <property type="match status" value="1"/>
</dbReference>
<protein>
    <recommendedName>
        <fullName evidence="4">Terminase large subunit gp17-like C-terminal domain-containing protein</fullName>
    </recommendedName>
</protein>
<proteinExistence type="predicted"/>
<evidence type="ECO:0008006" key="4">
    <source>
        <dbReference type="Google" id="ProtNLM"/>
    </source>
</evidence>
<gene>
    <name evidence="2" type="ORF">A5481_25245</name>
</gene>
<dbReference type="Gene3D" id="3.40.50.300">
    <property type="entry name" value="P-loop containing nucleotide triphosphate hydrolases"/>
    <property type="match status" value="1"/>
</dbReference>
<evidence type="ECO:0000313" key="3">
    <source>
        <dbReference type="Proteomes" id="UP000078316"/>
    </source>
</evidence>
<reference evidence="2 3" key="1">
    <citation type="submission" date="2016-04" db="EMBL/GenBank/DDBJ databases">
        <authorList>
            <person name="Evans L.H."/>
            <person name="Alamgir A."/>
            <person name="Owens N."/>
            <person name="Weber N.D."/>
            <person name="Virtaneva K."/>
            <person name="Barbian K."/>
            <person name="Babar A."/>
            <person name="Rosenke K."/>
        </authorList>
    </citation>
    <scope>NUCLEOTIDE SEQUENCE [LARGE SCALE GENOMIC DNA]</scope>
    <source>
        <strain evidence="2 3">PMB02</strain>
    </source>
</reference>
<dbReference type="InterPro" id="IPR027417">
    <property type="entry name" value="P-loop_NTPase"/>
</dbReference>
<evidence type="ECO:0000313" key="2">
    <source>
        <dbReference type="EMBL" id="OAS19103.1"/>
    </source>
</evidence>
<accession>A0A179S123</accession>
<dbReference type="AlphaFoldDB" id="A0A179S123"/>
<organism evidence="2 3">
    <name type="scientific">Methylobacterium platani</name>
    <dbReference type="NCBI Taxonomy" id="427683"/>
    <lineage>
        <taxon>Bacteria</taxon>
        <taxon>Pseudomonadati</taxon>
        <taxon>Pseudomonadota</taxon>
        <taxon>Alphaproteobacteria</taxon>
        <taxon>Hyphomicrobiales</taxon>
        <taxon>Methylobacteriaceae</taxon>
        <taxon>Methylobacterium</taxon>
    </lineage>
</organism>
<dbReference type="RefSeq" id="WP_048432174.1">
    <property type="nucleotide sequence ID" value="NZ_LWHQ01000054.1"/>
</dbReference>
<sequence length="494" mass="53986">MKRLMSMREALEEPSIFGGILPGESWANWRTLLIGALGEPLTAEERAVFTSLTGREREPSEPVDELCAIIGRRGGKTRALSVAASYFAVLVDHEEVRAPGQRLLLPIMAQGTREAGEAFGYLRGVFTEVPRFAAHVDHMTSDTIELDVGVDIQVRPASYRTSRGFTAVAVIADEVAFWRIEGSANPDREILDAVRPTLATTGGPLLILSSPYAKKGELYATYRRHYGPDGDPRVLVAKAPTLTMNTSPRVAREVARAMERDPVAARTEYGAEFREGVSDYISPETLDACTQAGVKEVPPDRWTTYHAFVDPAGGSGQDGMTLAIAHRGPDGVGMLDAVREVSPPFSPESVTIQFAELLKAYRVSSVQGDRYAGEWPRERFREHGITYVLADKSRSEIYQALVPALNSRRVRLLDVPKLRSQLASLERTANPGGRDSIDHPKGHHDDVANAAAGALIRCAGAGGAGLMDLYDDSEASQEADRRLDRWFINQGRGF</sequence>
<feature type="compositionally biased region" description="Basic and acidic residues" evidence="1">
    <location>
        <begin position="435"/>
        <end position="444"/>
    </location>
</feature>
<feature type="region of interest" description="Disordered" evidence="1">
    <location>
        <begin position="424"/>
        <end position="444"/>
    </location>
</feature>
<evidence type="ECO:0000256" key="1">
    <source>
        <dbReference type="SAM" id="MobiDB-lite"/>
    </source>
</evidence>